<evidence type="ECO:0000259" key="3">
    <source>
        <dbReference type="Pfam" id="PF00589"/>
    </source>
</evidence>
<protein>
    <submittedName>
        <fullName evidence="4">Phage integrase family protein</fullName>
    </submittedName>
</protein>
<dbReference type="AlphaFoldDB" id="A0A4R2J4D7"/>
<gene>
    <name evidence="4" type="ORF">EV192_111198</name>
</gene>
<evidence type="ECO:0000256" key="2">
    <source>
        <dbReference type="SAM" id="MobiDB-lite"/>
    </source>
</evidence>
<dbReference type="GO" id="GO:0015074">
    <property type="term" value="P:DNA integration"/>
    <property type="evidence" value="ECO:0007669"/>
    <property type="project" value="InterPro"/>
</dbReference>
<reference evidence="4 5" key="1">
    <citation type="submission" date="2019-03" db="EMBL/GenBank/DDBJ databases">
        <title>Genomic Encyclopedia of Type Strains, Phase IV (KMG-IV): sequencing the most valuable type-strain genomes for metagenomic binning, comparative biology and taxonomic classification.</title>
        <authorList>
            <person name="Goeker M."/>
        </authorList>
    </citation>
    <scope>NUCLEOTIDE SEQUENCE [LARGE SCALE GENOMIC DNA]</scope>
    <source>
        <strain evidence="4 5">DSM 45934</strain>
    </source>
</reference>
<dbReference type="SUPFAM" id="SSF56349">
    <property type="entry name" value="DNA breaking-rejoining enzymes"/>
    <property type="match status" value="1"/>
</dbReference>
<keyword evidence="1" id="KW-0233">DNA recombination</keyword>
<feature type="region of interest" description="Disordered" evidence="2">
    <location>
        <begin position="81"/>
        <end position="118"/>
    </location>
</feature>
<dbReference type="Pfam" id="PF00589">
    <property type="entry name" value="Phage_integrase"/>
    <property type="match status" value="1"/>
</dbReference>
<feature type="domain" description="Tyr recombinase" evidence="3">
    <location>
        <begin position="25"/>
        <end position="93"/>
    </location>
</feature>
<sequence length="118" mass="12969">MPEFLRTLLRVRCPVSATTGAGAAEPVFPSGTLSWRHPSNVQRSIRRLRERIKYPTFVTHVGRKTVATALDQAGHTARQVADQLGHSNSRTTEKHHIEQGLGNPAAAADIDALHRRTS</sequence>
<organism evidence="4 5">
    <name type="scientific">Actinocrispum wychmicini</name>
    <dbReference type="NCBI Taxonomy" id="1213861"/>
    <lineage>
        <taxon>Bacteria</taxon>
        <taxon>Bacillati</taxon>
        <taxon>Actinomycetota</taxon>
        <taxon>Actinomycetes</taxon>
        <taxon>Pseudonocardiales</taxon>
        <taxon>Pseudonocardiaceae</taxon>
        <taxon>Actinocrispum</taxon>
    </lineage>
</organism>
<proteinExistence type="predicted"/>
<evidence type="ECO:0000256" key="1">
    <source>
        <dbReference type="ARBA" id="ARBA00023172"/>
    </source>
</evidence>
<accession>A0A4R2J4D7</accession>
<evidence type="ECO:0000313" key="4">
    <source>
        <dbReference type="EMBL" id="TCO53004.1"/>
    </source>
</evidence>
<dbReference type="InterPro" id="IPR013762">
    <property type="entry name" value="Integrase-like_cat_sf"/>
</dbReference>
<dbReference type="Proteomes" id="UP000295680">
    <property type="component" value="Unassembled WGS sequence"/>
</dbReference>
<dbReference type="GO" id="GO:0006310">
    <property type="term" value="P:DNA recombination"/>
    <property type="evidence" value="ECO:0007669"/>
    <property type="project" value="UniProtKB-KW"/>
</dbReference>
<keyword evidence="5" id="KW-1185">Reference proteome</keyword>
<dbReference type="EMBL" id="SLWS01000011">
    <property type="protein sequence ID" value="TCO53004.1"/>
    <property type="molecule type" value="Genomic_DNA"/>
</dbReference>
<dbReference type="InterPro" id="IPR011010">
    <property type="entry name" value="DNA_brk_join_enz"/>
</dbReference>
<dbReference type="Gene3D" id="1.10.443.10">
    <property type="entry name" value="Intergrase catalytic core"/>
    <property type="match status" value="1"/>
</dbReference>
<name>A0A4R2J4D7_9PSEU</name>
<dbReference type="InterPro" id="IPR002104">
    <property type="entry name" value="Integrase_catalytic"/>
</dbReference>
<evidence type="ECO:0000313" key="5">
    <source>
        <dbReference type="Proteomes" id="UP000295680"/>
    </source>
</evidence>
<comment type="caution">
    <text evidence="4">The sequence shown here is derived from an EMBL/GenBank/DDBJ whole genome shotgun (WGS) entry which is preliminary data.</text>
</comment>
<dbReference type="GO" id="GO:0003677">
    <property type="term" value="F:DNA binding"/>
    <property type="evidence" value="ECO:0007669"/>
    <property type="project" value="InterPro"/>
</dbReference>